<gene>
    <name evidence="1" type="ORF">B0I35DRAFT_161188</name>
</gene>
<sequence length="199" mass="22658">MRFYKPFIVVLTASSASTRVLPDSEGPLGEYGCLDSGDRLDEHPCLNSEGPLDEWGLLQIPKCPEGYETYCCVSVVPYLEECQEGTCFDEQGWTCLAGPGKVESINYCDAEFRDNTAYCKKPGREYFASLIEWNGKRFESVLKPEDHEQFLQAGMEEPSVPLMDSIQWQQASMMARSREELAQMAEYRRRVLGFKTKMD</sequence>
<proteinExistence type="predicted"/>
<organism evidence="1 2">
    <name type="scientific">Stachybotrys elegans</name>
    <dbReference type="NCBI Taxonomy" id="80388"/>
    <lineage>
        <taxon>Eukaryota</taxon>
        <taxon>Fungi</taxon>
        <taxon>Dikarya</taxon>
        <taxon>Ascomycota</taxon>
        <taxon>Pezizomycotina</taxon>
        <taxon>Sordariomycetes</taxon>
        <taxon>Hypocreomycetidae</taxon>
        <taxon>Hypocreales</taxon>
        <taxon>Stachybotryaceae</taxon>
        <taxon>Stachybotrys</taxon>
    </lineage>
</organism>
<protein>
    <submittedName>
        <fullName evidence="1">Uncharacterized protein</fullName>
    </submittedName>
</protein>
<name>A0A8K0T0K1_9HYPO</name>
<dbReference type="Proteomes" id="UP000813444">
    <property type="component" value="Unassembled WGS sequence"/>
</dbReference>
<evidence type="ECO:0000313" key="1">
    <source>
        <dbReference type="EMBL" id="KAH7324396.1"/>
    </source>
</evidence>
<dbReference type="AlphaFoldDB" id="A0A8K0T0K1"/>
<accession>A0A8K0T0K1</accession>
<comment type="caution">
    <text evidence="1">The sequence shown here is derived from an EMBL/GenBank/DDBJ whole genome shotgun (WGS) entry which is preliminary data.</text>
</comment>
<evidence type="ECO:0000313" key="2">
    <source>
        <dbReference type="Proteomes" id="UP000813444"/>
    </source>
</evidence>
<dbReference type="EMBL" id="JAGPNK010000003">
    <property type="protein sequence ID" value="KAH7324396.1"/>
    <property type="molecule type" value="Genomic_DNA"/>
</dbReference>
<reference evidence="1" key="1">
    <citation type="journal article" date="2021" name="Nat. Commun.">
        <title>Genetic determinants of endophytism in the Arabidopsis root mycobiome.</title>
        <authorList>
            <person name="Mesny F."/>
            <person name="Miyauchi S."/>
            <person name="Thiergart T."/>
            <person name="Pickel B."/>
            <person name="Atanasova L."/>
            <person name="Karlsson M."/>
            <person name="Huettel B."/>
            <person name="Barry K.W."/>
            <person name="Haridas S."/>
            <person name="Chen C."/>
            <person name="Bauer D."/>
            <person name="Andreopoulos W."/>
            <person name="Pangilinan J."/>
            <person name="LaButti K."/>
            <person name="Riley R."/>
            <person name="Lipzen A."/>
            <person name="Clum A."/>
            <person name="Drula E."/>
            <person name="Henrissat B."/>
            <person name="Kohler A."/>
            <person name="Grigoriev I.V."/>
            <person name="Martin F.M."/>
            <person name="Hacquard S."/>
        </authorList>
    </citation>
    <scope>NUCLEOTIDE SEQUENCE</scope>
    <source>
        <strain evidence="1">MPI-CAGE-CH-0235</strain>
    </source>
</reference>
<dbReference type="OrthoDB" id="5123364at2759"/>
<keyword evidence="2" id="KW-1185">Reference proteome</keyword>